<feature type="transmembrane region" description="Helical" evidence="2">
    <location>
        <begin position="157"/>
        <end position="179"/>
    </location>
</feature>
<gene>
    <name evidence="3" type="ORF">MSAN_02491900</name>
</gene>
<comment type="caution">
    <text evidence="3">The sequence shown here is derived from an EMBL/GenBank/DDBJ whole genome shotgun (WGS) entry which is preliminary data.</text>
</comment>
<organism evidence="3 4">
    <name type="scientific">Mycena sanguinolenta</name>
    <dbReference type="NCBI Taxonomy" id="230812"/>
    <lineage>
        <taxon>Eukaryota</taxon>
        <taxon>Fungi</taxon>
        <taxon>Dikarya</taxon>
        <taxon>Basidiomycota</taxon>
        <taxon>Agaricomycotina</taxon>
        <taxon>Agaricomycetes</taxon>
        <taxon>Agaricomycetidae</taxon>
        <taxon>Agaricales</taxon>
        <taxon>Marasmiineae</taxon>
        <taxon>Mycenaceae</taxon>
        <taxon>Mycena</taxon>
    </lineage>
</organism>
<dbReference type="EMBL" id="JACAZH010000088">
    <property type="protein sequence ID" value="KAF7326981.1"/>
    <property type="molecule type" value="Genomic_DNA"/>
</dbReference>
<feature type="compositionally biased region" description="Polar residues" evidence="1">
    <location>
        <begin position="123"/>
        <end position="146"/>
    </location>
</feature>
<evidence type="ECO:0000313" key="3">
    <source>
        <dbReference type="EMBL" id="KAF7326981.1"/>
    </source>
</evidence>
<proteinExistence type="predicted"/>
<name>A0A8H6U221_9AGAR</name>
<sequence>MEGQHRSILRIHKTITVAPCVTTCLESVLAAFCPDCDFCTDVNLQFEWLSCIQNECQALELNSTRQFVARRPARSVPINSNTAINEPRKHHAYIDESSRTTQIFTPLAPPSQTGSSRGGSTQVLHSPSGETSLATSDTSNPTQTPQTAVFRNSSQTAAIAASVVIAVLVFGVAIILFRIRRRRLRLRERTVPKPFLGYIVQKPPKKKGAAPASAESAHGQAESVAALEGLMKHLAPERVPLMYSAIVAPEPAAATPSDPPEAGQDDETVTLRLHRLEAQFRALVATGLGKVRSRAIPGEPQKKSNSGFMMVDIVDL</sequence>
<keyword evidence="2" id="KW-0812">Transmembrane</keyword>
<dbReference type="Proteomes" id="UP000623467">
    <property type="component" value="Unassembled WGS sequence"/>
</dbReference>
<evidence type="ECO:0000256" key="2">
    <source>
        <dbReference type="SAM" id="Phobius"/>
    </source>
</evidence>
<protein>
    <submittedName>
        <fullName evidence="3">Uncharacterized protein</fullName>
    </submittedName>
</protein>
<keyword evidence="2" id="KW-0472">Membrane</keyword>
<accession>A0A8H6U221</accession>
<keyword evidence="2" id="KW-1133">Transmembrane helix</keyword>
<feature type="region of interest" description="Disordered" evidence="1">
    <location>
        <begin position="104"/>
        <end position="146"/>
    </location>
</feature>
<keyword evidence="4" id="KW-1185">Reference proteome</keyword>
<dbReference type="AlphaFoldDB" id="A0A8H6U221"/>
<feature type="compositionally biased region" description="Low complexity" evidence="1">
    <location>
        <begin position="111"/>
        <end position="122"/>
    </location>
</feature>
<reference evidence="3" key="1">
    <citation type="submission" date="2020-05" db="EMBL/GenBank/DDBJ databases">
        <title>Mycena genomes resolve the evolution of fungal bioluminescence.</title>
        <authorList>
            <person name="Tsai I.J."/>
        </authorList>
    </citation>
    <scope>NUCLEOTIDE SEQUENCE</scope>
    <source>
        <strain evidence="3">160909Yilan</strain>
    </source>
</reference>
<evidence type="ECO:0000313" key="4">
    <source>
        <dbReference type="Proteomes" id="UP000623467"/>
    </source>
</evidence>
<evidence type="ECO:0000256" key="1">
    <source>
        <dbReference type="SAM" id="MobiDB-lite"/>
    </source>
</evidence>